<reference evidence="8 9" key="1">
    <citation type="journal article" date="2012" name="Science">
        <title>Ecological populations of bacteria act as socially cohesive units of antibiotic production and resistance.</title>
        <authorList>
            <person name="Cordero O.X."/>
            <person name="Wildschutte H."/>
            <person name="Kirkup B."/>
            <person name="Proehl S."/>
            <person name="Ngo L."/>
            <person name="Hussain F."/>
            <person name="Le Roux F."/>
            <person name="Mincer T."/>
            <person name="Polz M.F."/>
        </authorList>
    </citation>
    <scope>NUCLEOTIDE SEQUENCE [LARGE SCALE GENOMIC DNA]</scope>
    <source>
        <strain evidence="8 9">FF-238</strain>
    </source>
</reference>
<feature type="transmembrane region" description="Helical" evidence="6">
    <location>
        <begin position="414"/>
        <end position="438"/>
    </location>
</feature>
<evidence type="ECO:0000259" key="7">
    <source>
        <dbReference type="Pfam" id="PF02687"/>
    </source>
</evidence>
<feature type="transmembrane region" description="Helical" evidence="6">
    <location>
        <begin position="299"/>
        <end position="328"/>
    </location>
</feature>
<protein>
    <submittedName>
        <fullName evidence="8">ABC transporter permease</fullName>
    </submittedName>
</protein>
<feature type="domain" description="ABC3 transporter permease C-terminal" evidence="7">
    <location>
        <begin position="259"/>
        <end position="374"/>
    </location>
</feature>
<evidence type="ECO:0000313" key="9">
    <source>
        <dbReference type="Proteomes" id="UP000094165"/>
    </source>
</evidence>
<feature type="transmembrane region" description="Helical" evidence="6">
    <location>
        <begin position="744"/>
        <end position="767"/>
    </location>
</feature>
<sequence length="813" mass="89541">MIKAKGAKLNRRLFSWSSEEIRHGQLWPISIALTLIIACIFALSALAERMEQVIVKQGKDALTADSVFISANPIPDVLIAQSLVEGLETSELTRFATMAFSDNGMQLITVKAVESNYPLLGELVLGSQADQQNKVKQGELWLDERIFAQLNVSIGDNVTVGDADFLVSGRIVQEPGLSFNPFQQMPTALINMDDIEKTGAIQLGSRVQHRLFLAGDSDAISRIQESIELTPSDRWRDQNTTSRTNEVFNRTKQYLSLTVAIVIIMAATTLVLTCQHYVASRRQTIAMLKSIGASQGWIARWLIIQVILLLVIGVVLGLAIGVGLEMLLRIPLSDLLPTPLPEYGYKPALISVLASVAIGVPALGIPLLGLLNTSAMNVMQPDNQATTDYKHWFLLLVPVVPMIFAYGSNSLVWIVIGGIFVLFIVLALLSIGITKTMVKLPLSTSMKLALSRINRSSTASGLQFGALALSLMLLSVIWLVRTDLLADWQQTLPADAPNAFALNIAPYEKEAYLAALDEQHIDRSQAFPIIRGRLSEVNAKPAKSQNENEEETDVLSRELNFTWGDQLPVYNDVIAGEWTSTKGVSVESEVAEDLGIQLGDELTFVINSQTVIATVNSIRAVEWRVMKPNFYFIFTPDLLQSIPSTWLVSFRAEESDQALLQQLSREHPTVSLMDIRMMGEKIQSLLTQIIWSITVLAGLGVIAGLLLIFTLLRLSLSQRQQEIRLYRTLGASKKRITQTIWSEYGLMALVAGLVASLGAELSVASLMNYGFELTPKFHPLLWIVLPVITFITLAVVVNSLIKRLLTPVNKGIS</sequence>
<evidence type="ECO:0000256" key="3">
    <source>
        <dbReference type="ARBA" id="ARBA00022692"/>
    </source>
</evidence>
<comment type="caution">
    <text evidence="8">The sequence shown here is derived from an EMBL/GenBank/DDBJ whole genome shotgun (WGS) entry which is preliminary data.</text>
</comment>
<keyword evidence="3 6" id="KW-0812">Transmembrane</keyword>
<feature type="transmembrane region" description="Helical" evidence="6">
    <location>
        <begin position="26"/>
        <end position="47"/>
    </location>
</feature>
<comment type="subcellular location">
    <subcellularLocation>
        <location evidence="1">Cell membrane</location>
        <topology evidence="1">Multi-pass membrane protein</topology>
    </subcellularLocation>
</comment>
<organism evidence="8 9">
    <name type="scientific">Vibrio genomosp. F6 str. FF-238</name>
    <dbReference type="NCBI Taxonomy" id="1191298"/>
    <lineage>
        <taxon>Bacteria</taxon>
        <taxon>Pseudomonadati</taxon>
        <taxon>Pseudomonadota</taxon>
        <taxon>Gammaproteobacteria</taxon>
        <taxon>Vibrionales</taxon>
        <taxon>Vibrionaceae</taxon>
        <taxon>Vibrio</taxon>
    </lineage>
</organism>
<keyword evidence="4 6" id="KW-1133">Transmembrane helix</keyword>
<dbReference type="EMBL" id="AJYW02000036">
    <property type="protein sequence ID" value="OEE78893.1"/>
    <property type="molecule type" value="Genomic_DNA"/>
</dbReference>
<evidence type="ECO:0000256" key="5">
    <source>
        <dbReference type="ARBA" id="ARBA00023136"/>
    </source>
</evidence>
<feature type="domain" description="ABC3 transporter permease C-terminal" evidence="7">
    <location>
        <begin position="695"/>
        <end position="797"/>
    </location>
</feature>
<dbReference type="Proteomes" id="UP000094165">
    <property type="component" value="Unassembled WGS sequence"/>
</dbReference>
<dbReference type="InterPro" id="IPR003838">
    <property type="entry name" value="ABC3_permease_C"/>
</dbReference>
<keyword evidence="9" id="KW-1185">Reference proteome</keyword>
<dbReference type="PANTHER" id="PTHR30287">
    <property type="entry name" value="MEMBRANE COMPONENT OF PREDICTED ABC SUPERFAMILY METABOLITE UPTAKE TRANSPORTER"/>
    <property type="match status" value="1"/>
</dbReference>
<name>A0A1E5D5M2_9VIBR</name>
<feature type="transmembrane region" description="Helical" evidence="6">
    <location>
        <begin position="689"/>
        <end position="712"/>
    </location>
</feature>
<feature type="transmembrane region" description="Helical" evidence="6">
    <location>
        <begin position="392"/>
        <end position="408"/>
    </location>
</feature>
<keyword evidence="2" id="KW-1003">Cell membrane</keyword>
<evidence type="ECO:0000256" key="2">
    <source>
        <dbReference type="ARBA" id="ARBA00022475"/>
    </source>
</evidence>
<gene>
    <name evidence="8" type="ORF">A130_12435</name>
</gene>
<dbReference type="RefSeq" id="WP_017051751.1">
    <property type="nucleotide sequence ID" value="NZ_AJYW02000036.1"/>
</dbReference>
<accession>A0A1E5D5M2</accession>
<evidence type="ECO:0000256" key="1">
    <source>
        <dbReference type="ARBA" id="ARBA00004651"/>
    </source>
</evidence>
<evidence type="ECO:0000313" key="8">
    <source>
        <dbReference type="EMBL" id="OEE78893.1"/>
    </source>
</evidence>
<feature type="transmembrane region" description="Helical" evidence="6">
    <location>
        <begin position="779"/>
        <end position="801"/>
    </location>
</feature>
<dbReference type="AlphaFoldDB" id="A0A1E5D5M2"/>
<proteinExistence type="predicted"/>
<keyword evidence="5 6" id="KW-0472">Membrane</keyword>
<evidence type="ECO:0000256" key="6">
    <source>
        <dbReference type="SAM" id="Phobius"/>
    </source>
</evidence>
<feature type="transmembrane region" description="Helical" evidence="6">
    <location>
        <begin position="459"/>
        <end position="480"/>
    </location>
</feature>
<feature type="transmembrane region" description="Helical" evidence="6">
    <location>
        <begin position="254"/>
        <end position="278"/>
    </location>
</feature>
<feature type="transmembrane region" description="Helical" evidence="6">
    <location>
        <begin position="348"/>
        <end position="371"/>
    </location>
</feature>
<dbReference type="PANTHER" id="PTHR30287:SF1">
    <property type="entry name" value="INNER MEMBRANE PROTEIN"/>
    <property type="match status" value="1"/>
</dbReference>
<dbReference type="InterPro" id="IPR038766">
    <property type="entry name" value="Membrane_comp_ABC_pdt"/>
</dbReference>
<dbReference type="Pfam" id="PF02687">
    <property type="entry name" value="FtsX"/>
    <property type="match status" value="2"/>
</dbReference>
<evidence type="ECO:0000256" key="4">
    <source>
        <dbReference type="ARBA" id="ARBA00022989"/>
    </source>
</evidence>
<dbReference type="GO" id="GO:0005886">
    <property type="term" value="C:plasma membrane"/>
    <property type="evidence" value="ECO:0007669"/>
    <property type="project" value="UniProtKB-SubCell"/>
</dbReference>